<feature type="transmembrane region" description="Helical" evidence="2">
    <location>
        <begin position="6"/>
        <end position="27"/>
    </location>
</feature>
<accession>A0ABU3Z8Q1</accession>
<dbReference type="RefSeq" id="WP_225723669.1">
    <property type="nucleotide sequence ID" value="NZ_JAWJZA010000014.1"/>
</dbReference>
<evidence type="ECO:0000256" key="2">
    <source>
        <dbReference type="SAM" id="Phobius"/>
    </source>
</evidence>
<keyword evidence="2" id="KW-0812">Transmembrane</keyword>
<keyword evidence="2" id="KW-0472">Membrane</keyword>
<proteinExistence type="predicted"/>
<feature type="coiled-coil region" evidence="1">
    <location>
        <begin position="34"/>
        <end position="82"/>
    </location>
</feature>
<protein>
    <submittedName>
        <fullName evidence="3">Uncharacterized protein</fullName>
    </submittedName>
</protein>
<keyword evidence="2" id="KW-1133">Transmembrane helix</keyword>
<dbReference type="EMBL" id="JAWJZB010000005">
    <property type="protein sequence ID" value="MDV5088297.1"/>
    <property type="molecule type" value="Genomic_DNA"/>
</dbReference>
<reference evidence="3 4" key="1">
    <citation type="submission" date="2023-10" db="EMBL/GenBank/DDBJ databases">
        <title>Veillonella sp. nov., isolated from a pig farm feces dump.</title>
        <authorList>
            <person name="Chang Y.-H."/>
        </authorList>
    </citation>
    <scope>NUCLEOTIDE SEQUENCE [LARGE SCALE GENOMIC DNA]</scope>
    <source>
        <strain evidence="3 4">YH-vei2233</strain>
    </source>
</reference>
<organism evidence="3 4">
    <name type="scientific">Veillonella absiana</name>
    <dbReference type="NCBI Taxonomy" id="3079305"/>
    <lineage>
        <taxon>Bacteria</taxon>
        <taxon>Bacillati</taxon>
        <taxon>Bacillota</taxon>
        <taxon>Negativicutes</taxon>
        <taxon>Veillonellales</taxon>
        <taxon>Veillonellaceae</taxon>
        <taxon>Veillonella</taxon>
    </lineage>
</organism>
<dbReference type="GeneID" id="83054767"/>
<evidence type="ECO:0000313" key="3">
    <source>
        <dbReference type="EMBL" id="MDV5088297.1"/>
    </source>
</evidence>
<gene>
    <name evidence="3" type="ORF">RVY80_05470</name>
</gene>
<name>A0ABU3Z8Q1_9FIRM</name>
<sequence>MAEWLQMAASLVSVLMLCGVIFNFSVIKPLNESVRSLRDCIAELRRQLSDTEAKRQKMAERLSRVEALAEHAHRRLDAMEQRQPEQGGWK</sequence>
<keyword evidence="4" id="KW-1185">Reference proteome</keyword>
<dbReference type="Proteomes" id="UP001272515">
    <property type="component" value="Unassembled WGS sequence"/>
</dbReference>
<evidence type="ECO:0000313" key="4">
    <source>
        <dbReference type="Proteomes" id="UP001272515"/>
    </source>
</evidence>
<keyword evidence="1" id="KW-0175">Coiled coil</keyword>
<evidence type="ECO:0000256" key="1">
    <source>
        <dbReference type="SAM" id="Coils"/>
    </source>
</evidence>
<comment type="caution">
    <text evidence="3">The sequence shown here is derived from an EMBL/GenBank/DDBJ whole genome shotgun (WGS) entry which is preliminary data.</text>
</comment>